<dbReference type="KEGG" id="dre:100005181"/>
<keyword evidence="3" id="KW-0472">Membrane</keyword>
<evidence type="ECO:0000256" key="3">
    <source>
        <dbReference type="SAM" id="Phobius"/>
    </source>
</evidence>
<dbReference type="RefSeq" id="XP_001344298.5">
    <property type="nucleotide sequence ID" value="XM_001344262.8"/>
</dbReference>
<dbReference type="GeneID" id="100005181"/>
<keyword evidence="3" id="KW-1133">Transmembrane helix</keyword>
<dbReference type="ZFIN" id="ZDB-GENE-100922-216">
    <property type="gene designation" value="si:dkey-85k15.6"/>
</dbReference>
<organism evidence="4 5">
    <name type="scientific">Danio rerio</name>
    <name type="common">Zebrafish</name>
    <name type="synonym">Brachydanio rerio</name>
    <dbReference type="NCBI Taxonomy" id="7955"/>
    <lineage>
        <taxon>Eukaryota</taxon>
        <taxon>Metazoa</taxon>
        <taxon>Chordata</taxon>
        <taxon>Craniata</taxon>
        <taxon>Vertebrata</taxon>
        <taxon>Euteleostomi</taxon>
        <taxon>Actinopterygii</taxon>
        <taxon>Neopterygii</taxon>
        <taxon>Teleostei</taxon>
        <taxon>Ostariophysi</taxon>
        <taxon>Cypriniformes</taxon>
        <taxon>Danionidae</taxon>
        <taxon>Danioninae</taxon>
        <taxon>Danio</taxon>
    </lineage>
</organism>
<keyword evidence="1" id="KW-0175">Coiled coil</keyword>
<feature type="coiled-coil region" evidence="1">
    <location>
        <begin position="203"/>
        <end position="265"/>
    </location>
</feature>
<feature type="transmembrane region" description="Helical" evidence="3">
    <location>
        <begin position="168"/>
        <end position="191"/>
    </location>
</feature>
<evidence type="ECO:0000256" key="1">
    <source>
        <dbReference type="SAM" id="Coils"/>
    </source>
</evidence>
<dbReference type="OrthoDB" id="10260387at2759"/>
<accession>A0A8M1PZS6</accession>
<evidence type="ECO:0000313" key="4">
    <source>
        <dbReference type="Proteomes" id="UP000000437"/>
    </source>
</evidence>
<evidence type="ECO:0000256" key="2">
    <source>
        <dbReference type="SAM" id="MobiDB-lite"/>
    </source>
</evidence>
<gene>
    <name evidence="5 6" type="primary">si:dkey-85k15.6</name>
</gene>
<keyword evidence="3" id="KW-0812">Transmembrane</keyword>
<dbReference type="AlphaFoldDB" id="A0A8M1PZS6"/>
<dbReference type="AGR" id="ZFIN:ZDB-GENE-100922-216"/>
<dbReference type="Proteomes" id="UP000000437">
    <property type="component" value="Chromosome 16"/>
</dbReference>
<name>A0A8M1PZS6_DANRE</name>
<protein>
    <submittedName>
        <fullName evidence="5">Uncharacterized protein si:dkey-85k15.6 isoform X2</fullName>
    </submittedName>
</protein>
<proteinExistence type="predicted"/>
<dbReference type="Gene3D" id="1.20.1170.10">
    <property type="match status" value="1"/>
</dbReference>
<feature type="compositionally biased region" description="Basic and acidic residues" evidence="2">
    <location>
        <begin position="125"/>
        <end position="136"/>
    </location>
</feature>
<evidence type="ECO:0000313" key="5">
    <source>
        <dbReference type="RefSeq" id="XP_001344298.5"/>
    </source>
</evidence>
<feature type="region of interest" description="Disordered" evidence="2">
    <location>
        <begin position="111"/>
        <end position="144"/>
    </location>
</feature>
<sequence>MLDICKPPSHRFHPHMTEQKKNTAKQKKMAVRDLQSMEMVVGPLNDGIISLCYVCKHLLDAQVDPNTGICFNYRQIRRHIEYAEQHIARSEKTIKVKLQNLDERMEQLIKEQGNAEQQRRQKRQTKNELHIEKDSAEESLENSRAALEQAKKNVASAKKEKEREMLRAVKGGVVMNAAACVSIIPIVGWLVGPDIMIDGFHTMAHALNAMMDAKDDLEENESRVGKYKRKVSDYQSKISNIESEIEETDELLDKIQSEIEEVKQHLDYTADIQEMVRKAVNLLSIVSGRVTALQRQTRRFILWEPVIKVMEEVMKAVANVAENRLLYNHGVGGLMRILLETIGGMLALCSSPTHFEE</sequence>
<evidence type="ECO:0000313" key="6">
    <source>
        <dbReference type="ZFIN" id="ZDB-GENE-100922-216"/>
    </source>
</evidence>
<reference evidence="5" key="1">
    <citation type="submission" date="2025-08" db="UniProtKB">
        <authorList>
            <consortium name="RefSeq"/>
        </authorList>
    </citation>
    <scope>IDENTIFICATION</scope>
    <source>
        <strain evidence="5">Tuebingen</strain>
        <tissue evidence="5">Fibroblasts and whole tissue</tissue>
    </source>
</reference>
<dbReference type="FunCoup" id="A0A8M1PZS6">
    <property type="interactions" value="1"/>
</dbReference>
<dbReference type="SUPFAM" id="SSF57997">
    <property type="entry name" value="Tropomyosin"/>
    <property type="match status" value="1"/>
</dbReference>
<keyword evidence="4" id="KW-1185">Reference proteome</keyword>